<reference evidence="2 3" key="1">
    <citation type="submission" date="2019-03" db="EMBL/GenBank/DDBJ databases">
        <title>First draft genome of Liparis tanakae, snailfish: a comprehensive survey of snailfish specific genes.</title>
        <authorList>
            <person name="Kim W."/>
            <person name="Song I."/>
            <person name="Jeong J.-H."/>
            <person name="Kim D."/>
            <person name="Kim S."/>
            <person name="Ryu S."/>
            <person name="Song J.Y."/>
            <person name="Lee S.K."/>
        </authorList>
    </citation>
    <scope>NUCLEOTIDE SEQUENCE [LARGE SCALE GENOMIC DNA]</scope>
    <source>
        <tissue evidence="2">Muscle</tissue>
    </source>
</reference>
<organism evidence="2 3">
    <name type="scientific">Liparis tanakae</name>
    <name type="common">Tanaka's snailfish</name>
    <dbReference type="NCBI Taxonomy" id="230148"/>
    <lineage>
        <taxon>Eukaryota</taxon>
        <taxon>Metazoa</taxon>
        <taxon>Chordata</taxon>
        <taxon>Craniata</taxon>
        <taxon>Vertebrata</taxon>
        <taxon>Euteleostomi</taxon>
        <taxon>Actinopterygii</taxon>
        <taxon>Neopterygii</taxon>
        <taxon>Teleostei</taxon>
        <taxon>Neoteleostei</taxon>
        <taxon>Acanthomorphata</taxon>
        <taxon>Eupercaria</taxon>
        <taxon>Perciformes</taxon>
        <taxon>Cottioidei</taxon>
        <taxon>Cottales</taxon>
        <taxon>Liparidae</taxon>
        <taxon>Liparis</taxon>
    </lineage>
</organism>
<feature type="region of interest" description="Disordered" evidence="1">
    <location>
        <begin position="1"/>
        <end position="24"/>
    </location>
</feature>
<evidence type="ECO:0000256" key="1">
    <source>
        <dbReference type="SAM" id="MobiDB-lite"/>
    </source>
</evidence>
<gene>
    <name evidence="2" type="ORF">EYF80_017925</name>
</gene>
<protein>
    <submittedName>
        <fullName evidence="2">Uncharacterized protein</fullName>
    </submittedName>
</protein>
<dbReference type="EMBL" id="SRLO01000144">
    <property type="protein sequence ID" value="TNN71918.1"/>
    <property type="molecule type" value="Genomic_DNA"/>
</dbReference>
<evidence type="ECO:0000313" key="3">
    <source>
        <dbReference type="Proteomes" id="UP000314294"/>
    </source>
</evidence>
<feature type="region of interest" description="Disordered" evidence="1">
    <location>
        <begin position="54"/>
        <end position="74"/>
    </location>
</feature>
<comment type="caution">
    <text evidence="2">The sequence shown here is derived from an EMBL/GenBank/DDBJ whole genome shotgun (WGS) entry which is preliminary data.</text>
</comment>
<sequence>MASDTSAEMGDTCTASSPIPEWPWSNTGSSCPWLAMEPVSTTLTTPEFNSRFEWSCSPSPPAPPPTVFPTRPPI</sequence>
<feature type="compositionally biased region" description="Pro residues" evidence="1">
    <location>
        <begin position="58"/>
        <end position="74"/>
    </location>
</feature>
<dbReference type="AlphaFoldDB" id="A0A4Z2I1V4"/>
<evidence type="ECO:0000313" key="2">
    <source>
        <dbReference type="EMBL" id="TNN71918.1"/>
    </source>
</evidence>
<dbReference type="Proteomes" id="UP000314294">
    <property type="component" value="Unassembled WGS sequence"/>
</dbReference>
<name>A0A4Z2I1V4_9TELE</name>
<proteinExistence type="predicted"/>
<accession>A0A4Z2I1V4</accession>
<keyword evidence="3" id="KW-1185">Reference proteome</keyword>